<gene>
    <name evidence="1" type="ORF">NTEN_LOCUS6532</name>
</gene>
<evidence type="ECO:0000313" key="2">
    <source>
        <dbReference type="Proteomes" id="UP000479000"/>
    </source>
</evidence>
<organism evidence="1 2">
    <name type="scientific">Nesidiocoris tenuis</name>
    <dbReference type="NCBI Taxonomy" id="355587"/>
    <lineage>
        <taxon>Eukaryota</taxon>
        <taxon>Metazoa</taxon>
        <taxon>Ecdysozoa</taxon>
        <taxon>Arthropoda</taxon>
        <taxon>Hexapoda</taxon>
        <taxon>Insecta</taxon>
        <taxon>Pterygota</taxon>
        <taxon>Neoptera</taxon>
        <taxon>Paraneoptera</taxon>
        <taxon>Hemiptera</taxon>
        <taxon>Heteroptera</taxon>
        <taxon>Panheteroptera</taxon>
        <taxon>Cimicomorpha</taxon>
        <taxon>Miridae</taxon>
        <taxon>Dicyphina</taxon>
        <taxon>Nesidiocoris</taxon>
    </lineage>
</organism>
<protein>
    <submittedName>
        <fullName evidence="1">Uncharacterized protein</fullName>
    </submittedName>
</protein>
<dbReference type="OrthoDB" id="10063099at2759"/>
<keyword evidence="2" id="KW-1185">Reference proteome</keyword>
<sequence length="69" mass="8435">MKNWTAPSVFSFEFFRELYSDSTAQDQCQFFPYQTEFRSLWEVFQMSIERSRLTDGTDPWYIGCKHNRF</sequence>
<dbReference type="Proteomes" id="UP000479000">
    <property type="component" value="Unassembled WGS sequence"/>
</dbReference>
<proteinExistence type="predicted"/>
<accession>A0A6H5GDQ4</accession>
<reference evidence="1 2" key="1">
    <citation type="submission" date="2020-02" db="EMBL/GenBank/DDBJ databases">
        <authorList>
            <person name="Ferguson B K."/>
        </authorList>
    </citation>
    <scope>NUCLEOTIDE SEQUENCE [LARGE SCALE GENOMIC DNA]</scope>
</reference>
<dbReference type="EMBL" id="CADCXU010009854">
    <property type="protein sequence ID" value="CAB0000745.1"/>
    <property type="molecule type" value="Genomic_DNA"/>
</dbReference>
<evidence type="ECO:0000313" key="1">
    <source>
        <dbReference type="EMBL" id="CAB0000745.1"/>
    </source>
</evidence>
<dbReference type="AlphaFoldDB" id="A0A6H5GDQ4"/>
<name>A0A6H5GDQ4_9HEMI</name>